<evidence type="ECO:0000313" key="2">
    <source>
        <dbReference type="Proteomes" id="UP001139365"/>
    </source>
</evidence>
<gene>
    <name evidence="1" type="ORF">MR241_07210</name>
</gene>
<proteinExistence type="predicted"/>
<evidence type="ECO:0000313" key="1">
    <source>
        <dbReference type="EMBL" id="MCI5756066.1"/>
    </source>
</evidence>
<protein>
    <submittedName>
        <fullName evidence="1">Uncharacterized protein</fullName>
    </submittedName>
</protein>
<name>A0AAE3FGP5_9BACT</name>
<accession>A0AAE3FGP5</accession>
<dbReference type="Proteomes" id="UP001139365">
    <property type="component" value="Unassembled WGS sequence"/>
</dbReference>
<dbReference type="AlphaFoldDB" id="A0AAE3FGP5"/>
<reference evidence="1 2" key="1">
    <citation type="submission" date="2022-03" db="EMBL/GenBank/DDBJ databases">
        <title>Metagenome-assembled genomes from swine fecal metagenomes.</title>
        <authorList>
            <person name="Holman D.B."/>
            <person name="Kommadath A."/>
        </authorList>
    </citation>
    <scope>NUCLEOTIDE SEQUENCE [LARGE SCALE GENOMIC DNA]</scope>
    <source>
        <strain evidence="1">SUG147</strain>
    </source>
</reference>
<comment type="caution">
    <text evidence="1">The sequence shown here is derived from an EMBL/GenBank/DDBJ whole genome shotgun (WGS) entry which is preliminary data.</text>
</comment>
<sequence length="52" mass="5545">MKRNVTFAGTNALARYTSSVGYAATFPSEGKAKAKSCRAARQTRGISGYDKV</sequence>
<organism evidence="1 2">
    <name type="scientific">Candidatus Colimorpha enterica</name>
    <dbReference type="NCBI Taxonomy" id="3083063"/>
    <lineage>
        <taxon>Bacteria</taxon>
        <taxon>Pseudomonadati</taxon>
        <taxon>Bacteroidota</taxon>
        <taxon>Bacteroidia</taxon>
        <taxon>Bacteroidales</taxon>
        <taxon>Candidatus Colimorpha</taxon>
    </lineage>
</organism>
<dbReference type="EMBL" id="JALEMU010000117">
    <property type="protein sequence ID" value="MCI5756066.1"/>
    <property type="molecule type" value="Genomic_DNA"/>
</dbReference>